<dbReference type="Gene3D" id="3.40.50.720">
    <property type="entry name" value="NAD(P)-binding Rossmann-like Domain"/>
    <property type="match status" value="1"/>
</dbReference>
<dbReference type="PANTHER" id="PTHR44013">
    <property type="entry name" value="ZINC-TYPE ALCOHOL DEHYDROGENASE-LIKE PROTEIN C16A3.02C"/>
    <property type="match status" value="1"/>
</dbReference>
<dbReference type="InterPro" id="IPR013154">
    <property type="entry name" value="ADH-like_N"/>
</dbReference>
<keyword evidence="3" id="KW-1185">Reference proteome</keyword>
<name>A0AAE3KE22_9PSEU</name>
<dbReference type="Pfam" id="PF08240">
    <property type="entry name" value="ADH_N"/>
    <property type="match status" value="1"/>
</dbReference>
<dbReference type="InterPro" id="IPR020843">
    <property type="entry name" value="ER"/>
</dbReference>
<evidence type="ECO:0000313" key="2">
    <source>
        <dbReference type="EMBL" id="MCP2164811.1"/>
    </source>
</evidence>
<dbReference type="CDD" id="cd05289">
    <property type="entry name" value="MDR_like_2"/>
    <property type="match status" value="1"/>
</dbReference>
<dbReference type="GO" id="GO:0016491">
    <property type="term" value="F:oxidoreductase activity"/>
    <property type="evidence" value="ECO:0007669"/>
    <property type="project" value="InterPro"/>
</dbReference>
<gene>
    <name evidence="2" type="ORF">LX83_001651</name>
</gene>
<dbReference type="InterPro" id="IPR036291">
    <property type="entry name" value="NAD(P)-bd_dom_sf"/>
</dbReference>
<dbReference type="Gene3D" id="3.90.180.10">
    <property type="entry name" value="Medium-chain alcohol dehydrogenases, catalytic domain"/>
    <property type="match status" value="1"/>
</dbReference>
<dbReference type="SMART" id="SM00829">
    <property type="entry name" value="PKS_ER"/>
    <property type="match status" value="1"/>
</dbReference>
<evidence type="ECO:0000259" key="1">
    <source>
        <dbReference type="SMART" id="SM00829"/>
    </source>
</evidence>
<evidence type="ECO:0000313" key="3">
    <source>
        <dbReference type="Proteomes" id="UP001206128"/>
    </source>
</evidence>
<reference evidence="2" key="1">
    <citation type="submission" date="2022-06" db="EMBL/GenBank/DDBJ databases">
        <title>Genomic Encyclopedia of Archaeal and Bacterial Type Strains, Phase II (KMG-II): from individual species to whole genera.</title>
        <authorList>
            <person name="Goeker M."/>
        </authorList>
    </citation>
    <scope>NUCLEOTIDE SEQUENCE</scope>
    <source>
        <strain evidence="2">DSM 43935</strain>
    </source>
</reference>
<protein>
    <submittedName>
        <fullName evidence="2">NADPH:quinone reductase</fullName>
    </submittedName>
</protein>
<dbReference type="InterPro" id="IPR011032">
    <property type="entry name" value="GroES-like_sf"/>
</dbReference>
<comment type="caution">
    <text evidence="2">The sequence shown here is derived from an EMBL/GenBank/DDBJ whole genome shotgun (WGS) entry which is preliminary data.</text>
</comment>
<dbReference type="InterPro" id="IPR052733">
    <property type="entry name" value="Chloroplast_QOR"/>
</dbReference>
<dbReference type="AlphaFoldDB" id="A0AAE3KE22"/>
<dbReference type="GO" id="GO:0008270">
    <property type="term" value="F:zinc ion binding"/>
    <property type="evidence" value="ECO:0007669"/>
    <property type="project" value="InterPro"/>
</dbReference>
<sequence>MRAIMQRAFGGSEGLELTEIDRPQPIATEVLVRVHAAGVNPVDWKTSAGLATAFGQPPYVPGWDVAGVVEVSNASPMLAPGDEVLGMPLFPRRPGAYAEYVAAPSRQFVRKPAKLSFVEAAALPLAGLTAWQALVDAAKVRAGQRVLVSAAAGGVGHLAVQIAKARGAYVIGTASAGKHDFLRELGVDQAVDYTTSELDTAVRDVDVVLGLVGDEDHQRTLATLRPGGVLVGVAGGVSESVAAEAERRGVRATAIMVEPDLIGLRALVDLVERDQLRVVVDQVFPLEQAGKAHELGFTNRTKGKIVLAVRD</sequence>
<dbReference type="InterPro" id="IPR002364">
    <property type="entry name" value="Quin_OxRdtase/zeta-crystal_CS"/>
</dbReference>
<dbReference type="RefSeq" id="WP_253768919.1">
    <property type="nucleotide sequence ID" value="NZ_JAMTCK010000003.1"/>
</dbReference>
<dbReference type="Pfam" id="PF13602">
    <property type="entry name" value="ADH_zinc_N_2"/>
    <property type="match status" value="1"/>
</dbReference>
<dbReference type="PROSITE" id="PS01162">
    <property type="entry name" value="QOR_ZETA_CRYSTAL"/>
    <property type="match status" value="1"/>
</dbReference>
<feature type="domain" description="Enoyl reductase (ER)" evidence="1">
    <location>
        <begin position="10"/>
        <end position="307"/>
    </location>
</feature>
<dbReference type="EMBL" id="JAMTCK010000003">
    <property type="protein sequence ID" value="MCP2164811.1"/>
    <property type="molecule type" value="Genomic_DNA"/>
</dbReference>
<dbReference type="SUPFAM" id="SSF51735">
    <property type="entry name" value="NAD(P)-binding Rossmann-fold domains"/>
    <property type="match status" value="1"/>
</dbReference>
<accession>A0AAE3KE22</accession>
<organism evidence="2 3">
    <name type="scientific">Goodfellowiella coeruleoviolacea</name>
    <dbReference type="NCBI Taxonomy" id="334858"/>
    <lineage>
        <taxon>Bacteria</taxon>
        <taxon>Bacillati</taxon>
        <taxon>Actinomycetota</taxon>
        <taxon>Actinomycetes</taxon>
        <taxon>Pseudonocardiales</taxon>
        <taxon>Pseudonocardiaceae</taxon>
        <taxon>Goodfellowiella</taxon>
    </lineage>
</organism>
<dbReference type="Proteomes" id="UP001206128">
    <property type="component" value="Unassembled WGS sequence"/>
</dbReference>
<dbReference type="PANTHER" id="PTHR44013:SF1">
    <property type="entry name" value="ZINC-TYPE ALCOHOL DEHYDROGENASE-LIKE PROTEIN C16A3.02C"/>
    <property type="match status" value="1"/>
</dbReference>
<dbReference type="SUPFAM" id="SSF50129">
    <property type="entry name" value="GroES-like"/>
    <property type="match status" value="1"/>
</dbReference>
<proteinExistence type="predicted"/>